<feature type="transmembrane region" description="Helical" evidence="2">
    <location>
        <begin position="128"/>
        <end position="147"/>
    </location>
</feature>
<reference evidence="3 4" key="1">
    <citation type="journal article" date="2012" name="BMC Genomics">
        <title>Complete genome sequence, lifestyle, and multi-drug resistance of the human pathogen Corynebacterium resistens DSM 45100 isolated from blood samples of a leukemia patient.</title>
        <authorList>
            <person name="Schroder J."/>
            <person name="Maus I."/>
            <person name="Meyer K."/>
            <person name="Wordemann S."/>
            <person name="Blom J."/>
            <person name="Jaenicke S."/>
            <person name="Schneider J."/>
            <person name="Trost E."/>
            <person name="Tauch A."/>
        </authorList>
    </citation>
    <scope>NUCLEOTIDE SEQUENCE [LARGE SCALE GENOMIC DNA]</scope>
    <source>
        <strain evidence="4">DSM 45100 / JCM 12819 / CCUG 50093 / GTC 2026 / SICGH 158</strain>
    </source>
</reference>
<keyword evidence="2" id="KW-0812">Transmembrane</keyword>
<gene>
    <name evidence="3" type="ordered locus">CRES_0301</name>
</gene>
<dbReference type="STRING" id="662755.CRES_0301"/>
<dbReference type="Proteomes" id="UP000000492">
    <property type="component" value="Chromosome"/>
</dbReference>
<sequence>MTLPNPHGSPDYRPQQSQQWNGYSQLGPPSPGYGYPAQVVKPKGTGLGKFCNVVAVLTTAIWLAIFACVKADGLDAVLDQAGSDVLVVLLGAIAFAIMAAIASALSVIVGLVYVMSGDERRRNAGFKVWIYQIPPLICFYLAMYGLSEWGPSTVQSV</sequence>
<feature type="transmembrane region" description="Helical" evidence="2">
    <location>
        <begin position="50"/>
        <end position="67"/>
    </location>
</feature>
<dbReference type="EMBL" id="CP002857">
    <property type="protein sequence ID" value="AEI08664.1"/>
    <property type="molecule type" value="Genomic_DNA"/>
</dbReference>
<keyword evidence="2" id="KW-0472">Membrane</keyword>
<dbReference type="RefSeq" id="WP_013887692.1">
    <property type="nucleotide sequence ID" value="NC_015673.1"/>
</dbReference>
<evidence type="ECO:0000313" key="3">
    <source>
        <dbReference type="EMBL" id="AEI08664.1"/>
    </source>
</evidence>
<keyword evidence="2" id="KW-1133">Transmembrane helix</keyword>
<accession>F8E2W6</accession>
<dbReference type="AlphaFoldDB" id="F8E2W6"/>
<evidence type="ECO:0000313" key="4">
    <source>
        <dbReference type="Proteomes" id="UP000000492"/>
    </source>
</evidence>
<name>F8E2W6_CORRG</name>
<dbReference type="KEGG" id="crd:CRES_0301"/>
<proteinExistence type="predicted"/>
<dbReference type="HOGENOM" id="CLU_1674976_0_0_11"/>
<feature type="compositionally biased region" description="Polar residues" evidence="1">
    <location>
        <begin position="14"/>
        <end position="23"/>
    </location>
</feature>
<feature type="region of interest" description="Disordered" evidence="1">
    <location>
        <begin position="1"/>
        <end position="23"/>
    </location>
</feature>
<evidence type="ECO:0000256" key="1">
    <source>
        <dbReference type="SAM" id="MobiDB-lite"/>
    </source>
</evidence>
<feature type="transmembrane region" description="Helical" evidence="2">
    <location>
        <begin position="87"/>
        <end position="116"/>
    </location>
</feature>
<keyword evidence="4" id="KW-1185">Reference proteome</keyword>
<protein>
    <submittedName>
        <fullName evidence="3">Membrane protein</fullName>
    </submittedName>
</protein>
<evidence type="ECO:0000256" key="2">
    <source>
        <dbReference type="SAM" id="Phobius"/>
    </source>
</evidence>
<organism evidence="3 4">
    <name type="scientific">Corynebacterium resistens (strain DSM 45100 / JCM 12819 / GTC 2026 / SICGH 158)</name>
    <dbReference type="NCBI Taxonomy" id="662755"/>
    <lineage>
        <taxon>Bacteria</taxon>
        <taxon>Bacillati</taxon>
        <taxon>Actinomycetota</taxon>
        <taxon>Actinomycetes</taxon>
        <taxon>Mycobacteriales</taxon>
        <taxon>Corynebacteriaceae</taxon>
        <taxon>Corynebacterium</taxon>
    </lineage>
</organism>